<dbReference type="EMBL" id="CP001322">
    <property type="protein sequence ID" value="ACL03441.1"/>
    <property type="molecule type" value="Genomic_DNA"/>
</dbReference>
<reference evidence="1 2" key="1">
    <citation type="journal article" date="2012" name="Environ. Microbiol.">
        <title>The genome sequence of Desulfatibacillum alkenivorans AK-01: a blueprint for anaerobic alkane oxidation.</title>
        <authorList>
            <person name="Callaghan A.V."/>
            <person name="Morris B.E."/>
            <person name="Pereira I.A."/>
            <person name="McInerney M.J."/>
            <person name="Austin R.N."/>
            <person name="Groves J.T."/>
            <person name="Kukor J.J."/>
            <person name="Suflita J.M."/>
            <person name="Young L.Y."/>
            <person name="Zylstra G.J."/>
            <person name="Wawrik B."/>
        </authorList>
    </citation>
    <scope>NUCLEOTIDE SEQUENCE [LARGE SCALE GENOMIC DNA]</scope>
    <source>
        <strain evidence="1 2">AK-01</strain>
    </source>
</reference>
<name>B8FFN6_DESAL</name>
<organism evidence="1 2">
    <name type="scientific">Desulfatibacillum aliphaticivorans</name>
    <dbReference type="NCBI Taxonomy" id="218208"/>
    <lineage>
        <taxon>Bacteria</taxon>
        <taxon>Pseudomonadati</taxon>
        <taxon>Thermodesulfobacteriota</taxon>
        <taxon>Desulfobacteria</taxon>
        <taxon>Desulfobacterales</taxon>
        <taxon>Desulfatibacillaceae</taxon>
        <taxon>Desulfatibacillum</taxon>
    </lineage>
</organism>
<dbReference type="PANTHER" id="PTHR42827:SF1">
    <property type="entry name" value="IRON-SULFUR CLUSTER-BINDING PROTEIN"/>
    <property type="match status" value="1"/>
</dbReference>
<dbReference type="AlphaFoldDB" id="B8FFN6"/>
<dbReference type="HOGENOM" id="CLU_061526_0_0_7"/>
<dbReference type="eggNOG" id="COG1600">
    <property type="taxonomic scope" value="Bacteria"/>
</dbReference>
<dbReference type="KEGG" id="dal:Dalk_1744"/>
<keyword evidence="2" id="KW-1185">Reference proteome</keyword>
<evidence type="ECO:0000313" key="1">
    <source>
        <dbReference type="EMBL" id="ACL03441.1"/>
    </source>
</evidence>
<sequence length="380" mass="42977">MERGYPMARRKMKDHYRKLSFITDLGGIQNALGEMHGFGFPKQPPLNCGCQCQPGDPVLDEHWFCSTIKAKIAGHPENGMEYPFYGERIFEEALVGFVRGDDPIFEEFKEIIGPHHFTPWEIMAWQAESNGVEPPSPEDISVVSFVMPITKATRDDNRKAHQWPAERWAQTRLHGELFSQLFVREIVTYLMSRGILAVAPDVTPKFNKKRYPKVGWASPWSHRHVAYAAGLGTFGMHDFLITEKGCAHRLGSFVVNLRLQPNRERSEDIHANCLHYQGLKCLKCMERCPVGAISEDGAHDKEKCYKKVKDSLRYCNKNYHIFIYGCGLCATGVPCENQIPKPLQKKKDNSALQEKTADVCSVSFSSHSASGIISSVKVQD</sequence>
<accession>B8FFN6</accession>
<protein>
    <submittedName>
        <fullName evidence="1">Uncharacterized Fe-S protein-like protein</fullName>
    </submittedName>
</protein>
<gene>
    <name evidence="1" type="ordered locus">Dalk_1744</name>
</gene>
<dbReference type="Proteomes" id="UP000000739">
    <property type="component" value="Chromosome"/>
</dbReference>
<dbReference type="PANTHER" id="PTHR42827">
    <property type="entry name" value="IRON-SULFUR CLUSTER-BINDING PROTEIN-RELATED"/>
    <property type="match status" value="1"/>
</dbReference>
<proteinExistence type="predicted"/>
<evidence type="ECO:0000313" key="2">
    <source>
        <dbReference type="Proteomes" id="UP000000739"/>
    </source>
</evidence>